<evidence type="ECO:0008006" key="4">
    <source>
        <dbReference type="Google" id="ProtNLM"/>
    </source>
</evidence>
<feature type="signal peptide" evidence="1">
    <location>
        <begin position="1"/>
        <end position="23"/>
    </location>
</feature>
<dbReference type="Proteomes" id="UP000680158">
    <property type="component" value="Unassembled WGS sequence"/>
</dbReference>
<gene>
    <name evidence="2" type="ORF">KDM92_03635</name>
</gene>
<name>A0A941I0U6_9BURK</name>
<evidence type="ECO:0000313" key="2">
    <source>
        <dbReference type="EMBL" id="MBR7745658.1"/>
    </source>
</evidence>
<reference evidence="2 3" key="1">
    <citation type="submission" date="2021-04" db="EMBL/GenBank/DDBJ databases">
        <title>novel species isolated from subtropical streams in China.</title>
        <authorList>
            <person name="Lu H."/>
        </authorList>
    </citation>
    <scope>NUCLEOTIDE SEQUENCE [LARGE SCALE GENOMIC DNA]</scope>
    <source>
        <strain evidence="2 3">BYS107W</strain>
    </source>
</reference>
<feature type="chain" id="PRO_5037313220" description="Lipoprotein" evidence="1">
    <location>
        <begin position="24"/>
        <end position="126"/>
    </location>
</feature>
<accession>A0A941I0U6</accession>
<sequence>MKSRHYFLFVFLFSSLNFLSACNQINDVATDGLTSAMDFKHPIELEFQLKTDDLKRGAQLCKVDSPHRFDCTIRLSKVNFFWNSSEVRVKAKAVFTKKELIDLVKSTKQKHEKFGTFSYSIRGVLE</sequence>
<dbReference type="EMBL" id="JAGSPM010000002">
    <property type="protein sequence ID" value="MBR7745658.1"/>
    <property type="molecule type" value="Genomic_DNA"/>
</dbReference>
<protein>
    <recommendedName>
        <fullName evidence="4">Lipoprotein</fullName>
    </recommendedName>
</protein>
<evidence type="ECO:0000256" key="1">
    <source>
        <dbReference type="SAM" id="SignalP"/>
    </source>
</evidence>
<organism evidence="2 3">
    <name type="scientific">Undibacterium baiyunense</name>
    <dbReference type="NCBI Taxonomy" id="2828731"/>
    <lineage>
        <taxon>Bacteria</taxon>
        <taxon>Pseudomonadati</taxon>
        <taxon>Pseudomonadota</taxon>
        <taxon>Betaproteobacteria</taxon>
        <taxon>Burkholderiales</taxon>
        <taxon>Oxalobacteraceae</taxon>
        <taxon>Undibacterium</taxon>
    </lineage>
</organism>
<dbReference type="RefSeq" id="WP_212683055.1">
    <property type="nucleotide sequence ID" value="NZ_JAGSPM010000002.1"/>
</dbReference>
<keyword evidence="3" id="KW-1185">Reference proteome</keyword>
<comment type="caution">
    <text evidence="2">The sequence shown here is derived from an EMBL/GenBank/DDBJ whole genome shotgun (WGS) entry which is preliminary data.</text>
</comment>
<keyword evidence="1" id="KW-0732">Signal</keyword>
<proteinExistence type="predicted"/>
<evidence type="ECO:0000313" key="3">
    <source>
        <dbReference type="Proteomes" id="UP000680158"/>
    </source>
</evidence>
<dbReference type="PROSITE" id="PS51257">
    <property type="entry name" value="PROKAR_LIPOPROTEIN"/>
    <property type="match status" value="1"/>
</dbReference>
<dbReference type="AlphaFoldDB" id="A0A941I0U6"/>